<reference evidence="1 2" key="1">
    <citation type="submission" date="2018-03" db="EMBL/GenBank/DDBJ databases">
        <title>Finding Nemo's genes: A chromosome-scale reference assembly of the genome of the orange clownfish Amphiprion percula.</title>
        <authorList>
            <person name="Lehmann R."/>
        </authorList>
    </citation>
    <scope>NUCLEOTIDE SEQUENCE</scope>
</reference>
<proteinExistence type="predicted"/>
<sequence>MWISASHRGKITQLSAKIQIFSSCISSQFCSCHSTSVKLLYSVCLLHSVSLTVCMLTQSSLSTLSAQMSRLHERWGNLRALKIRGRAIVSSTTDTKYILSSLNCTFFCRLIFPFFLRLPVCAYGSVGFEYSALIPRPFPYVPEAPNSPNTLAYACMRGSRCLVSVFDLGINHASLCSHFQKKVL</sequence>
<evidence type="ECO:0000313" key="2">
    <source>
        <dbReference type="Proteomes" id="UP000265080"/>
    </source>
</evidence>
<evidence type="ECO:0000313" key="1">
    <source>
        <dbReference type="Ensembl" id="ENSAPEP00000012858.1"/>
    </source>
</evidence>
<organism evidence="1 2">
    <name type="scientific">Amphiprion percula</name>
    <name type="common">Orange clownfish</name>
    <name type="synonym">Lutjanus percula</name>
    <dbReference type="NCBI Taxonomy" id="161767"/>
    <lineage>
        <taxon>Eukaryota</taxon>
        <taxon>Metazoa</taxon>
        <taxon>Chordata</taxon>
        <taxon>Craniata</taxon>
        <taxon>Vertebrata</taxon>
        <taxon>Euteleostomi</taxon>
        <taxon>Actinopterygii</taxon>
        <taxon>Neopterygii</taxon>
        <taxon>Teleostei</taxon>
        <taxon>Neoteleostei</taxon>
        <taxon>Acanthomorphata</taxon>
        <taxon>Ovalentaria</taxon>
        <taxon>Pomacentridae</taxon>
        <taxon>Amphiprion</taxon>
    </lineage>
</organism>
<dbReference type="AlphaFoldDB" id="A0A3P8SK83"/>
<reference evidence="1" key="2">
    <citation type="submission" date="2025-08" db="UniProtKB">
        <authorList>
            <consortium name="Ensembl"/>
        </authorList>
    </citation>
    <scope>IDENTIFICATION</scope>
</reference>
<accession>A0A3P8SK83</accession>
<protein>
    <submittedName>
        <fullName evidence="1">Uncharacterized protein</fullName>
    </submittedName>
</protein>
<reference evidence="1" key="3">
    <citation type="submission" date="2025-09" db="UniProtKB">
        <authorList>
            <consortium name="Ensembl"/>
        </authorList>
    </citation>
    <scope>IDENTIFICATION</scope>
</reference>
<keyword evidence="2" id="KW-1185">Reference proteome</keyword>
<name>A0A3P8SK83_AMPPE</name>
<dbReference type="Proteomes" id="UP000265080">
    <property type="component" value="Chromosome 4"/>
</dbReference>
<dbReference type="Ensembl" id="ENSAPET00000013204.1">
    <property type="protein sequence ID" value="ENSAPEP00000012858.1"/>
    <property type="gene ID" value="ENSAPEG00000009157.1"/>
</dbReference>